<reference evidence="1 2" key="1">
    <citation type="submission" date="2021-01" db="EMBL/GenBank/DDBJ databases">
        <title>WGS of actinomycetes isolated from Thailand.</title>
        <authorList>
            <person name="Thawai C."/>
        </authorList>
    </citation>
    <scope>NUCLEOTIDE SEQUENCE [LARGE SCALE GENOMIC DNA]</scope>
    <source>
        <strain evidence="1 2">CH5-8</strain>
    </source>
</reference>
<keyword evidence="2" id="KW-1185">Reference proteome</keyword>
<accession>A0ABS1P6H2</accession>
<protein>
    <submittedName>
        <fullName evidence="1">Uncharacterized protein</fullName>
    </submittedName>
</protein>
<proteinExistence type="predicted"/>
<organism evidence="1 2">
    <name type="scientific">Streptomyces musisoli</name>
    <dbReference type="NCBI Taxonomy" id="2802280"/>
    <lineage>
        <taxon>Bacteria</taxon>
        <taxon>Bacillati</taxon>
        <taxon>Actinomycetota</taxon>
        <taxon>Actinomycetes</taxon>
        <taxon>Kitasatosporales</taxon>
        <taxon>Streptomycetaceae</taxon>
        <taxon>Streptomyces</taxon>
    </lineage>
</organism>
<dbReference type="Proteomes" id="UP000621386">
    <property type="component" value="Unassembled WGS sequence"/>
</dbReference>
<sequence length="273" mass="30770">MKQTEQLNTLIEGFRRHLSSRASLRAELAQEGDYHIVRIDSVPNYERILDEVSLGVGDIVNNLRCSLDHLAWQYACAHAQGIPSKPKNVYFIPCHAAAGQQHKKPGTFAAAAWDRMHEYQPCRGINGRPDGWTGPYIHQLDLLTELSNSDKHQMLVHVELQATQFETIPTRHGLPPWIRRNESGELDFLPDRVGDPDPGAERLNFSHSSHRMEAGEEVVRIHAPLWGHQPEIENAGSAVPHFSLPEGRPVMPTLQRISKFVAVLTDDLQRNCP</sequence>
<evidence type="ECO:0000313" key="2">
    <source>
        <dbReference type="Proteomes" id="UP000621386"/>
    </source>
</evidence>
<comment type="caution">
    <text evidence="1">The sequence shown here is derived from an EMBL/GenBank/DDBJ whole genome shotgun (WGS) entry which is preliminary data.</text>
</comment>
<gene>
    <name evidence="1" type="ORF">JK361_25205</name>
</gene>
<dbReference type="EMBL" id="JAERRH010000010">
    <property type="protein sequence ID" value="MBL1107849.1"/>
    <property type="molecule type" value="Genomic_DNA"/>
</dbReference>
<evidence type="ECO:0000313" key="1">
    <source>
        <dbReference type="EMBL" id="MBL1107849.1"/>
    </source>
</evidence>
<dbReference type="RefSeq" id="WP_201822005.1">
    <property type="nucleotide sequence ID" value="NZ_JAERRH010000010.1"/>
</dbReference>
<name>A0ABS1P6H2_9ACTN</name>